<dbReference type="GeneTree" id="ENSGT00960000191098"/>
<evidence type="ECO:0000313" key="4">
    <source>
        <dbReference type="Ensembl" id="ENSCABP00000021089.1"/>
    </source>
</evidence>
<dbReference type="Proteomes" id="UP000694404">
    <property type="component" value="Unplaced"/>
</dbReference>
<dbReference type="Gene3D" id="2.10.70.10">
    <property type="entry name" value="Complement Module, domain 1"/>
    <property type="match status" value="1"/>
</dbReference>
<organism evidence="4 5">
    <name type="scientific">Chelonoidis abingdonii</name>
    <name type="common">Abingdon island giant tortoise</name>
    <name type="synonym">Testudo abingdonii</name>
    <dbReference type="NCBI Taxonomy" id="106734"/>
    <lineage>
        <taxon>Eukaryota</taxon>
        <taxon>Metazoa</taxon>
        <taxon>Chordata</taxon>
        <taxon>Craniata</taxon>
        <taxon>Vertebrata</taxon>
        <taxon>Euteleostomi</taxon>
        <taxon>Archelosauria</taxon>
        <taxon>Testudinata</taxon>
        <taxon>Testudines</taxon>
        <taxon>Cryptodira</taxon>
        <taxon>Durocryptodira</taxon>
        <taxon>Testudinoidea</taxon>
        <taxon>Testudinidae</taxon>
        <taxon>Chelonoidis</taxon>
    </lineage>
</organism>
<dbReference type="PROSITE" id="PS50923">
    <property type="entry name" value="SUSHI"/>
    <property type="match status" value="1"/>
</dbReference>
<dbReference type="CDD" id="cd00033">
    <property type="entry name" value="CCP"/>
    <property type="match status" value="1"/>
</dbReference>
<reference evidence="4" key="1">
    <citation type="submission" date="2025-08" db="UniProtKB">
        <authorList>
            <consortium name="Ensembl"/>
        </authorList>
    </citation>
    <scope>IDENTIFICATION</scope>
</reference>
<dbReference type="Pfam" id="PF00084">
    <property type="entry name" value="Sushi"/>
    <property type="match status" value="1"/>
</dbReference>
<evidence type="ECO:0000256" key="2">
    <source>
        <dbReference type="PROSITE-ProRule" id="PRU00302"/>
    </source>
</evidence>
<feature type="domain" description="Sushi" evidence="3">
    <location>
        <begin position="33"/>
        <end position="103"/>
    </location>
</feature>
<accession>A0A8C0IU60</accession>
<dbReference type="Ensembl" id="ENSCABT00000023103.1">
    <property type="protein sequence ID" value="ENSCABP00000021089.1"/>
    <property type="gene ID" value="ENSCABG00000015536.1"/>
</dbReference>
<keyword evidence="5" id="KW-1185">Reference proteome</keyword>
<protein>
    <recommendedName>
        <fullName evidence="3">Sushi domain-containing protein</fullName>
    </recommendedName>
</protein>
<dbReference type="InterPro" id="IPR000436">
    <property type="entry name" value="Sushi_SCR_CCP_dom"/>
</dbReference>
<proteinExistence type="predicted"/>
<name>A0A8C0IU60_CHEAB</name>
<sequence length="120" mass="12908">TLPPPTHSAALTRRGAEQRSARLLNCRALLGLGQCGAPPTLSRAVPRDTNGRESFPVMNNSYPVGTKLKYSCRPGYILGSGKSPFVTCLPNSTWSVDPEFCVGEYLCCFSISTDVQAILT</sequence>
<dbReference type="SUPFAM" id="SSF57535">
    <property type="entry name" value="Complement control module/SCR domain"/>
    <property type="match status" value="1"/>
</dbReference>
<dbReference type="SMART" id="SM00032">
    <property type="entry name" value="CCP"/>
    <property type="match status" value="1"/>
</dbReference>
<evidence type="ECO:0000256" key="1">
    <source>
        <dbReference type="ARBA" id="ARBA00023157"/>
    </source>
</evidence>
<evidence type="ECO:0000313" key="5">
    <source>
        <dbReference type="Proteomes" id="UP000694404"/>
    </source>
</evidence>
<dbReference type="InterPro" id="IPR035976">
    <property type="entry name" value="Sushi/SCR/CCP_sf"/>
</dbReference>
<keyword evidence="2" id="KW-0768">Sushi</keyword>
<evidence type="ECO:0000259" key="3">
    <source>
        <dbReference type="PROSITE" id="PS50923"/>
    </source>
</evidence>
<keyword evidence="1" id="KW-1015">Disulfide bond</keyword>
<comment type="caution">
    <text evidence="2">Lacks conserved residue(s) required for the propagation of feature annotation.</text>
</comment>
<reference evidence="4" key="2">
    <citation type="submission" date="2025-09" db="UniProtKB">
        <authorList>
            <consortium name="Ensembl"/>
        </authorList>
    </citation>
    <scope>IDENTIFICATION</scope>
</reference>
<dbReference type="AlphaFoldDB" id="A0A8C0IU60"/>